<organism evidence="1 2">
    <name type="scientific">Microcoleus asticus IPMA8</name>
    <dbReference type="NCBI Taxonomy" id="2563858"/>
    <lineage>
        <taxon>Bacteria</taxon>
        <taxon>Bacillati</taxon>
        <taxon>Cyanobacteriota</taxon>
        <taxon>Cyanophyceae</taxon>
        <taxon>Oscillatoriophycideae</taxon>
        <taxon>Oscillatoriales</taxon>
        <taxon>Microcoleaceae</taxon>
        <taxon>Microcoleus</taxon>
        <taxon>Microcoleus asticus</taxon>
    </lineage>
</organism>
<dbReference type="Proteomes" id="UP000702425">
    <property type="component" value="Unassembled WGS sequence"/>
</dbReference>
<dbReference type="Pfam" id="PF08869">
    <property type="entry name" value="XisI"/>
    <property type="match status" value="1"/>
</dbReference>
<keyword evidence="2" id="KW-1185">Reference proteome</keyword>
<dbReference type="RefSeq" id="WP_246276850.1">
    <property type="nucleotide sequence ID" value="NZ_SRRZ01000069.1"/>
</dbReference>
<proteinExistence type="predicted"/>
<protein>
    <recommendedName>
        <fullName evidence="3">XisI protein</fullName>
    </recommendedName>
</protein>
<name>A0ABX2CZY3_9CYAN</name>
<sequence>MANVDLYRQHIQNLLSQHASLVWDERIQAQTIFDTERDHYQLVYSKTI</sequence>
<evidence type="ECO:0000313" key="1">
    <source>
        <dbReference type="EMBL" id="NQE35966.1"/>
    </source>
</evidence>
<reference evidence="1 2" key="1">
    <citation type="journal article" date="2020" name="Sci. Rep.">
        <title>A novel cyanobacterial geosmin producer, revising GeoA distribution and dispersion patterns in Bacteria.</title>
        <authorList>
            <person name="Churro C."/>
            <person name="Semedo-Aguiar A.P."/>
            <person name="Silva A.D."/>
            <person name="Pereira-Leal J.B."/>
            <person name="Leite R.B."/>
        </authorList>
    </citation>
    <scope>NUCLEOTIDE SEQUENCE [LARGE SCALE GENOMIC DNA]</scope>
    <source>
        <strain evidence="1 2">IPMA8</strain>
    </source>
</reference>
<dbReference type="InterPro" id="IPR014968">
    <property type="entry name" value="XisI"/>
</dbReference>
<comment type="caution">
    <text evidence="1">The sequence shown here is derived from an EMBL/GenBank/DDBJ whole genome shotgun (WGS) entry which is preliminary data.</text>
</comment>
<dbReference type="SUPFAM" id="SSF143847">
    <property type="entry name" value="XisI-like"/>
    <property type="match status" value="1"/>
</dbReference>
<dbReference type="EMBL" id="SRRZ01000069">
    <property type="protein sequence ID" value="NQE35966.1"/>
    <property type="molecule type" value="Genomic_DNA"/>
</dbReference>
<dbReference type="Gene3D" id="3.30.310.110">
    <property type="entry name" value="XisI-like"/>
    <property type="match status" value="1"/>
</dbReference>
<evidence type="ECO:0008006" key="3">
    <source>
        <dbReference type="Google" id="ProtNLM"/>
    </source>
</evidence>
<dbReference type="InterPro" id="IPR035943">
    <property type="entry name" value="XisI-like_sf"/>
</dbReference>
<gene>
    <name evidence="1" type="ORF">E5S67_03728</name>
</gene>
<accession>A0ABX2CZY3</accession>
<evidence type="ECO:0000313" key="2">
    <source>
        <dbReference type="Proteomes" id="UP000702425"/>
    </source>
</evidence>